<gene>
    <name evidence="2" type="ORF">PHJA_000232500</name>
</gene>
<organism evidence="2 3">
    <name type="scientific">Phtheirospermum japonicum</name>
    <dbReference type="NCBI Taxonomy" id="374723"/>
    <lineage>
        <taxon>Eukaryota</taxon>
        <taxon>Viridiplantae</taxon>
        <taxon>Streptophyta</taxon>
        <taxon>Embryophyta</taxon>
        <taxon>Tracheophyta</taxon>
        <taxon>Spermatophyta</taxon>
        <taxon>Magnoliopsida</taxon>
        <taxon>eudicotyledons</taxon>
        <taxon>Gunneridae</taxon>
        <taxon>Pentapetalae</taxon>
        <taxon>asterids</taxon>
        <taxon>lamiids</taxon>
        <taxon>Lamiales</taxon>
        <taxon>Orobanchaceae</taxon>
        <taxon>Orobanchaceae incertae sedis</taxon>
        <taxon>Phtheirospermum</taxon>
    </lineage>
</organism>
<dbReference type="PANTHER" id="PTHR34115:SF6">
    <property type="entry name" value="PROTEIN, PUTATIVE-RELATED"/>
    <property type="match status" value="1"/>
</dbReference>
<keyword evidence="1" id="KW-1133">Transmembrane helix</keyword>
<name>A0A830B5E0_9LAMI</name>
<evidence type="ECO:0000256" key="1">
    <source>
        <dbReference type="SAM" id="Phobius"/>
    </source>
</evidence>
<keyword evidence="1" id="KW-0472">Membrane</keyword>
<evidence type="ECO:0000313" key="3">
    <source>
        <dbReference type="Proteomes" id="UP000653305"/>
    </source>
</evidence>
<protein>
    <submittedName>
        <fullName evidence="2">Uncharacterized protein</fullName>
    </submittedName>
</protein>
<dbReference type="InterPro" id="IPR053258">
    <property type="entry name" value="Ca-permeable_cation_channel"/>
</dbReference>
<feature type="transmembrane region" description="Helical" evidence="1">
    <location>
        <begin position="32"/>
        <end position="48"/>
    </location>
</feature>
<accession>A0A830B5E0</accession>
<dbReference type="AlphaFoldDB" id="A0A830B5E0"/>
<keyword evidence="3" id="KW-1185">Reference proteome</keyword>
<feature type="transmembrane region" description="Helical" evidence="1">
    <location>
        <begin position="69"/>
        <end position="88"/>
    </location>
</feature>
<keyword evidence="1" id="KW-0812">Transmembrane</keyword>
<sequence length="150" mass="16737">MQVMKYWVPSVLALATLKYQGKAESLFVENPIPVWCFLAATCVYWLTVGAMKQMPPRIGVKCKCYKNIVLSYAALTFGVLSAISLLSIFLPRQIALLLLVIWISLPIVLAWPILKYAFKLVGPKISNGIEKTSTKMGWVRGCKEESTLPV</sequence>
<proteinExistence type="predicted"/>
<dbReference type="PANTHER" id="PTHR34115">
    <property type="entry name" value="PROTEIN, PUTATIVE-RELATED"/>
    <property type="match status" value="1"/>
</dbReference>
<reference evidence="2" key="1">
    <citation type="submission" date="2020-07" db="EMBL/GenBank/DDBJ databases">
        <title>Ethylene signaling mediates host invasion by parasitic plants.</title>
        <authorList>
            <person name="Yoshida S."/>
        </authorList>
    </citation>
    <scope>NUCLEOTIDE SEQUENCE</scope>
    <source>
        <strain evidence="2">Okayama</strain>
    </source>
</reference>
<comment type="caution">
    <text evidence="2">The sequence shown here is derived from an EMBL/GenBank/DDBJ whole genome shotgun (WGS) entry which is preliminary data.</text>
</comment>
<dbReference type="EMBL" id="BMAC01000025">
    <property type="protein sequence ID" value="GFP80892.1"/>
    <property type="molecule type" value="Genomic_DNA"/>
</dbReference>
<dbReference type="OrthoDB" id="1730662at2759"/>
<feature type="transmembrane region" description="Helical" evidence="1">
    <location>
        <begin position="94"/>
        <end position="114"/>
    </location>
</feature>
<evidence type="ECO:0000313" key="2">
    <source>
        <dbReference type="EMBL" id="GFP80892.1"/>
    </source>
</evidence>
<dbReference type="Proteomes" id="UP000653305">
    <property type="component" value="Unassembled WGS sequence"/>
</dbReference>